<dbReference type="AlphaFoldDB" id="A0A3N5EG14"/>
<dbReference type="EMBL" id="RPOH01000010">
    <property type="protein sequence ID" value="RPH30222.1"/>
    <property type="molecule type" value="Genomic_DNA"/>
</dbReference>
<dbReference type="InterPro" id="IPR039446">
    <property type="entry name" value="DauR-like"/>
</dbReference>
<keyword evidence="4" id="KW-1185">Reference proteome</keyword>
<protein>
    <submittedName>
        <fullName evidence="3">Histidine kinase</fullName>
    </submittedName>
</protein>
<keyword evidence="3" id="KW-0418">Kinase</keyword>
<sequence length="220" mass="23952">MASEHQKELDLLSSILEAAMDSLAATLAGNHEIVLHNLTTPAHSVQKIINGHISGRKPGDNLLSGPDTDAGFAGLVPQKPNTPPVTIKDYKTTTESGKLLSSASTLFYSSKGEPLMAFCVNVDTSPYEQLRKAIDVISSKTEPQSQEPELSQLIEQTIQDIIDRHSVSGKKIPKSQRVKIVSEMHGKGIFKMKGGIQQAAQTLGVTRHTIYNDLERLNEK</sequence>
<comment type="caution">
    <text evidence="3">The sequence shown here is derived from an EMBL/GenBank/DDBJ whole genome shotgun (WGS) entry which is preliminary data.</text>
</comment>
<evidence type="ECO:0000313" key="4">
    <source>
        <dbReference type="Proteomes" id="UP000268615"/>
    </source>
</evidence>
<keyword evidence="3" id="KW-0808">Transferase</keyword>
<reference evidence="3 4" key="1">
    <citation type="submission" date="2018-11" db="EMBL/GenBank/DDBJ databases">
        <title>Draft genome sequence of Buttiauxella warmboldiae CCUG 35512.</title>
        <authorList>
            <person name="Salva-Serra F."/>
            <person name="Marathe N."/>
            <person name="Moore E."/>
            <person name="Svensson L."/>
            <person name="Engstrom-Jakobsson H."/>
        </authorList>
    </citation>
    <scope>NUCLEOTIDE SEQUENCE [LARGE SCALE GENOMIC DNA]</scope>
    <source>
        <strain evidence="3 4">CCUG 35512</strain>
    </source>
</reference>
<dbReference type="InterPro" id="IPR039445">
    <property type="entry name" value="DauR-like_HTH"/>
</dbReference>
<proteinExistence type="predicted"/>
<dbReference type="Proteomes" id="UP000268615">
    <property type="component" value="Unassembled WGS sequence"/>
</dbReference>
<feature type="domain" description="Transcriptional regulator DauR-like HTH" evidence="2">
    <location>
        <begin position="153"/>
        <end position="214"/>
    </location>
</feature>
<evidence type="ECO:0000259" key="1">
    <source>
        <dbReference type="Pfam" id="PF08348"/>
    </source>
</evidence>
<dbReference type="GO" id="GO:0016301">
    <property type="term" value="F:kinase activity"/>
    <property type="evidence" value="ECO:0007669"/>
    <property type="project" value="UniProtKB-KW"/>
</dbReference>
<dbReference type="Pfam" id="PF08348">
    <property type="entry name" value="PAS_6"/>
    <property type="match status" value="1"/>
</dbReference>
<organism evidence="3 4">
    <name type="scientific">Buttiauxella warmboldiae</name>
    <dbReference type="NCBI Taxonomy" id="82993"/>
    <lineage>
        <taxon>Bacteria</taxon>
        <taxon>Pseudomonadati</taxon>
        <taxon>Pseudomonadota</taxon>
        <taxon>Gammaproteobacteria</taxon>
        <taxon>Enterobacterales</taxon>
        <taxon>Enterobacteriaceae</taxon>
        <taxon>Buttiauxella</taxon>
    </lineage>
</organism>
<gene>
    <name evidence="3" type="ORF">EHN07_03695</name>
</gene>
<evidence type="ECO:0000259" key="2">
    <source>
        <dbReference type="Pfam" id="PF13309"/>
    </source>
</evidence>
<dbReference type="Pfam" id="PF13309">
    <property type="entry name" value="HTH_22"/>
    <property type="match status" value="1"/>
</dbReference>
<dbReference type="PANTHER" id="PTHR35568:SF1">
    <property type="entry name" value="TRANSCRIPTIONAL REGULATOR DAUR"/>
    <property type="match status" value="1"/>
</dbReference>
<name>A0A3N5EG14_9ENTR</name>
<dbReference type="OrthoDB" id="9796595at2"/>
<feature type="domain" description="YheO-like" evidence="1">
    <location>
        <begin position="16"/>
        <end position="132"/>
    </location>
</feature>
<dbReference type="InterPro" id="IPR013559">
    <property type="entry name" value="YheO"/>
</dbReference>
<dbReference type="PANTHER" id="PTHR35568">
    <property type="entry name" value="TRANSCRIPTIONAL REGULATOR DAUR"/>
    <property type="match status" value="1"/>
</dbReference>
<evidence type="ECO:0000313" key="3">
    <source>
        <dbReference type="EMBL" id="RPH30222.1"/>
    </source>
</evidence>
<accession>A0A3N5EG14</accession>
<dbReference type="RefSeq" id="WP_124022848.1">
    <property type="nucleotide sequence ID" value="NZ_RPOH01000010.1"/>
</dbReference>